<evidence type="ECO:0000313" key="2">
    <source>
        <dbReference type="EMBL" id="KAL2835453.1"/>
    </source>
</evidence>
<organism evidence="2 3">
    <name type="scientific">Aspergillus pseudoustus</name>
    <dbReference type="NCBI Taxonomy" id="1810923"/>
    <lineage>
        <taxon>Eukaryota</taxon>
        <taxon>Fungi</taxon>
        <taxon>Dikarya</taxon>
        <taxon>Ascomycota</taxon>
        <taxon>Pezizomycotina</taxon>
        <taxon>Eurotiomycetes</taxon>
        <taxon>Eurotiomycetidae</taxon>
        <taxon>Eurotiales</taxon>
        <taxon>Aspergillaceae</taxon>
        <taxon>Aspergillus</taxon>
        <taxon>Aspergillus subgen. Nidulantes</taxon>
    </lineage>
</organism>
<comment type="caution">
    <text evidence="2">The sequence shown here is derived from an EMBL/GenBank/DDBJ whole genome shotgun (WGS) entry which is preliminary data.</text>
</comment>
<reference evidence="2 3" key="1">
    <citation type="submission" date="2024-07" db="EMBL/GenBank/DDBJ databases">
        <title>Section-level genome sequencing and comparative genomics of Aspergillus sections Usti and Cavernicolus.</title>
        <authorList>
            <consortium name="Lawrence Berkeley National Laboratory"/>
            <person name="Nybo J.L."/>
            <person name="Vesth T.C."/>
            <person name="Theobald S."/>
            <person name="Frisvad J.C."/>
            <person name="Larsen T.O."/>
            <person name="Kjaerboelling I."/>
            <person name="Rothschild-Mancinelli K."/>
            <person name="Lyhne E.K."/>
            <person name="Kogle M.E."/>
            <person name="Barry K."/>
            <person name="Clum A."/>
            <person name="Na H."/>
            <person name="Ledsgaard L."/>
            <person name="Lin J."/>
            <person name="Lipzen A."/>
            <person name="Kuo A."/>
            <person name="Riley R."/>
            <person name="Mondo S."/>
            <person name="Labutti K."/>
            <person name="Haridas S."/>
            <person name="Pangalinan J."/>
            <person name="Salamov A.A."/>
            <person name="Simmons B.A."/>
            <person name="Magnuson J.K."/>
            <person name="Chen J."/>
            <person name="Drula E."/>
            <person name="Henrissat B."/>
            <person name="Wiebenga A."/>
            <person name="Lubbers R.J."/>
            <person name="Gomes A.C."/>
            <person name="Makela M.R."/>
            <person name="Stajich J."/>
            <person name="Grigoriev I.V."/>
            <person name="Mortensen U.H."/>
            <person name="De Vries R.P."/>
            <person name="Baker S.E."/>
            <person name="Andersen M.R."/>
        </authorList>
    </citation>
    <scope>NUCLEOTIDE SEQUENCE [LARGE SCALE GENOMIC DNA]</scope>
    <source>
        <strain evidence="2 3">CBS 123904</strain>
    </source>
</reference>
<protein>
    <submittedName>
        <fullName evidence="2">Uncharacterized protein</fullName>
    </submittedName>
</protein>
<accession>A0ABR4J8T8</accession>
<keyword evidence="1" id="KW-0732">Signal</keyword>
<proteinExistence type="predicted"/>
<name>A0ABR4J8T8_9EURO</name>
<evidence type="ECO:0000313" key="3">
    <source>
        <dbReference type="Proteomes" id="UP001610446"/>
    </source>
</evidence>
<dbReference type="EMBL" id="JBFXLU010000204">
    <property type="protein sequence ID" value="KAL2835453.1"/>
    <property type="molecule type" value="Genomic_DNA"/>
</dbReference>
<sequence length="100" mass="11135">MKFAVRCAMWLATTVYRYTQAAGVLSNPTSAVVTLLPARINALDFAISYYTGEDADFSPIQSASNALTITLDRSLRGISVGPNLPTHRRRKLWYRCLKPL</sequence>
<feature type="chain" id="PRO_5045791858" evidence="1">
    <location>
        <begin position="22"/>
        <end position="100"/>
    </location>
</feature>
<dbReference type="Proteomes" id="UP001610446">
    <property type="component" value="Unassembled WGS sequence"/>
</dbReference>
<keyword evidence="3" id="KW-1185">Reference proteome</keyword>
<feature type="signal peptide" evidence="1">
    <location>
        <begin position="1"/>
        <end position="21"/>
    </location>
</feature>
<evidence type="ECO:0000256" key="1">
    <source>
        <dbReference type="SAM" id="SignalP"/>
    </source>
</evidence>
<gene>
    <name evidence="2" type="ORF">BJY01DRAFT_252634</name>
</gene>